<dbReference type="InterPro" id="IPR015797">
    <property type="entry name" value="NUDIX_hydrolase-like_dom_sf"/>
</dbReference>
<evidence type="ECO:0000259" key="6">
    <source>
        <dbReference type="PROSITE" id="PS51462"/>
    </source>
</evidence>
<keyword evidence="3 5" id="KW-0378">Hydrolase</keyword>
<name>A0A511MEK5_9NOCA</name>
<dbReference type="EMBL" id="BJXA01000016">
    <property type="protein sequence ID" value="GEM38538.1"/>
    <property type="molecule type" value="Genomic_DNA"/>
</dbReference>
<reference evidence="7 8" key="1">
    <citation type="submission" date="2019-07" db="EMBL/GenBank/DDBJ databases">
        <title>Whole genome shotgun sequence of Nocardia ninae NBRC 108245.</title>
        <authorList>
            <person name="Hosoyama A."/>
            <person name="Uohara A."/>
            <person name="Ohji S."/>
            <person name="Ichikawa N."/>
        </authorList>
    </citation>
    <scope>NUCLEOTIDE SEQUENCE [LARGE SCALE GENOMIC DNA]</scope>
    <source>
        <strain evidence="7 8">NBRC 108245</strain>
    </source>
</reference>
<dbReference type="GO" id="GO:0016787">
    <property type="term" value="F:hydrolase activity"/>
    <property type="evidence" value="ECO:0007669"/>
    <property type="project" value="UniProtKB-KW"/>
</dbReference>
<proteinExistence type="inferred from homology"/>
<evidence type="ECO:0000256" key="5">
    <source>
        <dbReference type="RuleBase" id="RU003476"/>
    </source>
</evidence>
<dbReference type="InterPro" id="IPR020476">
    <property type="entry name" value="Nudix_hydrolase"/>
</dbReference>
<feature type="domain" description="Nudix hydrolase" evidence="6">
    <location>
        <begin position="28"/>
        <end position="163"/>
    </location>
</feature>
<dbReference type="PANTHER" id="PTHR43046:SF12">
    <property type="entry name" value="GDP-MANNOSE MANNOSYL HYDROLASE"/>
    <property type="match status" value="1"/>
</dbReference>
<comment type="similarity">
    <text evidence="2 5">Belongs to the Nudix hydrolase family.</text>
</comment>
<keyword evidence="4" id="KW-0460">Magnesium</keyword>
<sequence length="166" mass="18434">MSDQLAVDHYLCRDIHGEAHIVHQDELVRRTSVYALLQDDSGIVLVRGGSRPDELWDLPGGGVEPGEELTEALGREVHEETGLQLVGKPVKVCEFIEYYFDIWSETGWESKRHYFRAAASGTPVWNGNDDDVAGVRCFAPPIPVEVLTPVARKIVAMADETMISSK</sequence>
<evidence type="ECO:0000256" key="3">
    <source>
        <dbReference type="ARBA" id="ARBA00022801"/>
    </source>
</evidence>
<evidence type="ECO:0000256" key="2">
    <source>
        <dbReference type="ARBA" id="ARBA00005582"/>
    </source>
</evidence>
<evidence type="ECO:0000256" key="1">
    <source>
        <dbReference type="ARBA" id="ARBA00001946"/>
    </source>
</evidence>
<dbReference type="PRINTS" id="PR00502">
    <property type="entry name" value="NUDIXFAMILY"/>
</dbReference>
<evidence type="ECO:0000313" key="8">
    <source>
        <dbReference type="Proteomes" id="UP000321424"/>
    </source>
</evidence>
<dbReference type="CDD" id="cd02883">
    <property type="entry name" value="NUDIX_Hydrolase"/>
    <property type="match status" value="1"/>
</dbReference>
<dbReference type="InterPro" id="IPR020084">
    <property type="entry name" value="NUDIX_hydrolase_CS"/>
</dbReference>
<dbReference type="PROSITE" id="PS00893">
    <property type="entry name" value="NUDIX_BOX"/>
    <property type="match status" value="1"/>
</dbReference>
<accession>A0A511MEK5</accession>
<evidence type="ECO:0000256" key="4">
    <source>
        <dbReference type="ARBA" id="ARBA00022842"/>
    </source>
</evidence>
<gene>
    <name evidence="7" type="ORF">NN4_30570</name>
</gene>
<comment type="cofactor">
    <cofactor evidence="1">
        <name>Mg(2+)</name>
        <dbReference type="ChEBI" id="CHEBI:18420"/>
    </cofactor>
</comment>
<dbReference type="SUPFAM" id="SSF55811">
    <property type="entry name" value="Nudix"/>
    <property type="match status" value="1"/>
</dbReference>
<dbReference type="Gene3D" id="3.90.79.10">
    <property type="entry name" value="Nucleoside Triphosphate Pyrophosphohydrolase"/>
    <property type="match status" value="1"/>
</dbReference>
<dbReference type="PANTHER" id="PTHR43046">
    <property type="entry name" value="GDP-MANNOSE MANNOSYL HYDROLASE"/>
    <property type="match status" value="1"/>
</dbReference>
<evidence type="ECO:0000313" key="7">
    <source>
        <dbReference type="EMBL" id="GEM38538.1"/>
    </source>
</evidence>
<dbReference type="InterPro" id="IPR000086">
    <property type="entry name" value="NUDIX_hydrolase_dom"/>
</dbReference>
<dbReference type="PROSITE" id="PS51462">
    <property type="entry name" value="NUDIX"/>
    <property type="match status" value="1"/>
</dbReference>
<dbReference type="RefSeq" id="WP_147130887.1">
    <property type="nucleotide sequence ID" value="NZ_BJXA01000016.1"/>
</dbReference>
<organism evidence="7 8">
    <name type="scientific">Nocardia ninae NBRC 108245</name>
    <dbReference type="NCBI Taxonomy" id="1210091"/>
    <lineage>
        <taxon>Bacteria</taxon>
        <taxon>Bacillati</taxon>
        <taxon>Actinomycetota</taxon>
        <taxon>Actinomycetes</taxon>
        <taxon>Mycobacteriales</taxon>
        <taxon>Nocardiaceae</taxon>
        <taxon>Nocardia</taxon>
    </lineage>
</organism>
<protein>
    <recommendedName>
        <fullName evidence="6">Nudix hydrolase domain-containing protein</fullName>
    </recommendedName>
</protein>
<dbReference type="OrthoDB" id="4564983at2"/>
<dbReference type="Proteomes" id="UP000321424">
    <property type="component" value="Unassembled WGS sequence"/>
</dbReference>
<dbReference type="AlphaFoldDB" id="A0A511MEK5"/>
<dbReference type="Pfam" id="PF00293">
    <property type="entry name" value="NUDIX"/>
    <property type="match status" value="1"/>
</dbReference>
<comment type="caution">
    <text evidence="7">The sequence shown here is derived from an EMBL/GenBank/DDBJ whole genome shotgun (WGS) entry which is preliminary data.</text>
</comment>
<keyword evidence="8" id="KW-1185">Reference proteome</keyword>